<name>A0A6F8ZGP4_9FIRM</name>
<reference evidence="2 3" key="1">
    <citation type="submission" date="2020-02" db="EMBL/GenBank/DDBJ databases">
        <authorList>
            <person name="Hogendoorn C."/>
        </authorList>
    </citation>
    <scope>NUCLEOTIDE SEQUENCE [LARGE SCALE GENOMIC DNA]</scope>
    <source>
        <strain evidence="2">R501</strain>
    </source>
</reference>
<dbReference type="Proteomes" id="UP000503399">
    <property type="component" value="Chromosome"/>
</dbReference>
<sequence length="280" mass="29992">MNRPARTRARRQILTGMLGGMALAVAAGCGPSAAGPSGTANRTVHKVENTAKRGTRPSTGAPKGTAAIKPLSLATLPPFSYLKRFNPELHHVHEVSTFISGMGYHYATPCPGLTVMTNAQHQVTAVEAQFPQKLGSHPWFDPPTTVPNGGVAFYSEHLYFLPPGQITPGMPSNLPTDLTSKAKFWAVNTRLTPYVKEPGMFRGYTVYAPPAGPGIKVLVSSKGDIGGFLVSEPASWGWHRYYVEPKGKPVSSKLFGRAYHVALWLIPPHTAPGGGTGRTR</sequence>
<organism evidence="2 3">
    <name type="scientific">Candidatus Hydrogenisulfobacillus filiaventi</name>
    <dbReference type="NCBI Taxonomy" id="2707344"/>
    <lineage>
        <taxon>Bacteria</taxon>
        <taxon>Bacillati</taxon>
        <taxon>Bacillota</taxon>
        <taxon>Clostridia</taxon>
        <taxon>Eubacteriales</taxon>
        <taxon>Clostridiales Family XVII. Incertae Sedis</taxon>
        <taxon>Candidatus Hydrogenisulfobacillus</taxon>
    </lineage>
</organism>
<dbReference type="KEGG" id="hfv:R50_1556"/>
<dbReference type="PROSITE" id="PS51257">
    <property type="entry name" value="PROKAR_LIPOPROTEIN"/>
    <property type="match status" value="1"/>
</dbReference>
<keyword evidence="1" id="KW-0732">Signal</keyword>
<protein>
    <submittedName>
        <fullName evidence="2">Uncharacterized protein</fullName>
    </submittedName>
</protein>
<dbReference type="AlphaFoldDB" id="A0A6F8ZGP4"/>
<gene>
    <name evidence="2" type="ORF">R50_1556</name>
</gene>
<feature type="signal peptide" evidence="1">
    <location>
        <begin position="1"/>
        <end position="26"/>
    </location>
</feature>
<feature type="chain" id="PRO_5039567462" evidence="1">
    <location>
        <begin position="27"/>
        <end position="280"/>
    </location>
</feature>
<proteinExistence type="predicted"/>
<dbReference type="PROSITE" id="PS51318">
    <property type="entry name" value="TAT"/>
    <property type="match status" value="1"/>
</dbReference>
<evidence type="ECO:0000313" key="2">
    <source>
        <dbReference type="EMBL" id="CAB1129057.1"/>
    </source>
</evidence>
<dbReference type="InterPro" id="IPR006311">
    <property type="entry name" value="TAT_signal"/>
</dbReference>
<accession>A0A6F8ZGP4</accession>
<evidence type="ECO:0000313" key="3">
    <source>
        <dbReference type="Proteomes" id="UP000503399"/>
    </source>
</evidence>
<dbReference type="EMBL" id="LR778114">
    <property type="protein sequence ID" value="CAB1129057.1"/>
    <property type="molecule type" value="Genomic_DNA"/>
</dbReference>
<keyword evidence="3" id="KW-1185">Reference proteome</keyword>
<evidence type="ECO:0000256" key="1">
    <source>
        <dbReference type="SAM" id="SignalP"/>
    </source>
</evidence>